<keyword evidence="3" id="KW-1185">Reference proteome</keyword>
<dbReference type="Proteomes" id="UP000800200">
    <property type="component" value="Unassembled WGS sequence"/>
</dbReference>
<sequence length="322" mass="36356">MATSVRGIRLHTTGFALKPLWLLWDESGEWPIGEEKRVMEQIGRKKESESGEEGRDSKEAKVKEESKMITRHDVKAEVENLAKSYATGWFWPGAGNNPLLRREEVEKGPHQKELVLGDAEQLIIEILRAIDEMNPAFRDATTGAVAMDLPDDYKEFLSISNGFESGFSGILFEPPLHRTTELRWFGDDEGYFTDLPLDLPVHPYGVARSHDEITENWPTVGMAIEIGTEDIDNTWLIPPKKIEEVTSKIAGILENNEYGEDLKTSFRIAIRDFAGGGSASMVVYPSFKAYIRHVAESSGNDDSEALRKNKFFGYYFRNTSED</sequence>
<gene>
    <name evidence="2" type="ORF">K469DRAFT_752576</name>
</gene>
<evidence type="ECO:0000313" key="2">
    <source>
        <dbReference type="EMBL" id="KAF2181682.1"/>
    </source>
</evidence>
<reference evidence="2" key="1">
    <citation type="journal article" date="2020" name="Stud. Mycol.">
        <title>101 Dothideomycetes genomes: a test case for predicting lifestyles and emergence of pathogens.</title>
        <authorList>
            <person name="Haridas S."/>
            <person name="Albert R."/>
            <person name="Binder M."/>
            <person name="Bloem J."/>
            <person name="Labutti K."/>
            <person name="Salamov A."/>
            <person name="Andreopoulos B."/>
            <person name="Baker S."/>
            <person name="Barry K."/>
            <person name="Bills G."/>
            <person name="Bluhm B."/>
            <person name="Cannon C."/>
            <person name="Castanera R."/>
            <person name="Culley D."/>
            <person name="Daum C."/>
            <person name="Ezra D."/>
            <person name="Gonzalez J."/>
            <person name="Henrissat B."/>
            <person name="Kuo A."/>
            <person name="Liang C."/>
            <person name="Lipzen A."/>
            <person name="Lutzoni F."/>
            <person name="Magnuson J."/>
            <person name="Mondo S."/>
            <person name="Nolan M."/>
            <person name="Ohm R."/>
            <person name="Pangilinan J."/>
            <person name="Park H.-J."/>
            <person name="Ramirez L."/>
            <person name="Alfaro M."/>
            <person name="Sun H."/>
            <person name="Tritt A."/>
            <person name="Yoshinaga Y."/>
            <person name="Zwiers L.-H."/>
            <person name="Turgeon B."/>
            <person name="Goodwin S."/>
            <person name="Spatafora J."/>
            <person name="Crous P."/>
            <person name="Grigoriev I."/>
        </authorList>
    </citation>
    <scope>NUCLEOTIDE SEQUENCE</scope>
    <source>
        <strain evidence="2">CBS 207.26</strain>
    </source>
</reference>
<evidence type="ECO:0000256" key="1">
    <source>
        <dbReference type="SAM" id="MobiDB-lite"/>
    </source>
</evidence>
<dbReference type="OrthoDB" id="2788868at2759"/>
<evidence type="ECO:0008006" key="4">
    <source>
        <dbReference type="Google" id="ProtNLM"/>
    </source>
</evidence>
<evidence type="ECO:0000313" key="3">
    <source>
        <dbReference type="Proteomes" id="UP000800200"/>
    </source>
</evidence>
<organism evidence="2 3">
    <name type="scientific">Zopfia rhizophila CBS 207.26</name>
    <dbReference type="NCBI Taxonomy" id="1314779"/>
    <lineage>
        <taxon>Eukaryota</taxon>
        <taxon>Fungi</taxon>
        <taxon>Dikarya</taxon>
        <taxon>Ascomycota</taxon>
        <taxon>Pezizomycotina</taxon>
        <taxon>Dothideomycetes</taxon>
        <taxon>Dothideomycetes incertae sedis</taxon>
        <taxon>Zopfiaceae</taxon>
        <taxon>Zopfia</taxon>
    </lineage>
</organism>
<dbReference type="AlphaFoldDB" id="A0A6A6DTH2"/>
<accession>A0A6A6DTH2</accession>
<name>A0A6A6DTH2_9PEZI</name>
<protein>
    <recommendedName>
        <fullName evidence="4">Knr4/Smi1-like domain-containing protein</fullName>
    </recommendedName>
</protein>
<feature type="region of interest" description="Disordered" evidence="1">
    <location>
        <begin position="41"/>
        <end position="66"/>
    </location>
</feature>
<proteinExistence type="predicted"/>
<dbReference type="EMBL" id="ML994651">
    <property type="protein sequence ID" value="KAF2181682.1"/>
    <property type="molecule type" value="Genomic_DNA"/>
</dbReference>